<dbReference type="InterPro" id="IPR045864">
    <property type="entry name" value="aa-tRNA-synth_II/BPL/LPL"/>
</dbReference>
<comment type="caution">
    <text evidence="11">The sequence shown here is derived from an EMBL/GenBank/DDBJ whole genome shotgun (WGS) entry which is preliminary data.</text>
</comment>
<dbReference type="Pfam" id="PF03129">
    <property type="entry name" value="HGTP_anticodon"/>
    <property type="match status" value="1"/>
</dbReference>
<keyword evidence="4" id="KW-0067">ATP-binding</keyword>
<name>A0ABP0NV78_9DINO</name>
<proteinExistence type="inferred from homology"/>
<accession>A0ABP0NV78</accession>
<sequence length="1021" mass="113720">MPGSAFMTAGRSACMNTSHRLAKDDQDFLASCPGNSPRPLAGRLGGICPGGQYWPPHYSAGRYQQKDTISSTRATHTEAAIKAPAQSFRDLTVHGWGHGTGYCPNTASIRGVDWAHKETTDVFRTTYNETMTSSSNSLASTWTCMTSPRNRFGGLALTLRVGRRGRGANLNGCSDAAVLKAGGEPLASETASFHRSRCTGFLSQPSFWQEEGSFSKGSILAGWRATRMRPLPEQMPGCRTWALNQEGARIFRADANRTFRSECGAEANRRLQLISSLWPLYRIAQQQKFGDYQQYVAGLLLLFFDPVLTVLNDSPKYLPGYWRGEATACAVDGYVCEGLLKPHLRAFQFFLSFFDTFEDEIMRAANNPEVSLPAVSRPSGCGLARGAHHAERASGHEANMLIRFESAPEDRLRQEASAQRYVATIQSSGLLAPSSKRRAQNTKLKLDVHKCRISAFQDGGFGASEDRDVSQLEVSAKMNLFTLSGRSVSRYCRIRFAKCPAGSRIARRCSSEAKGSKGGPTSGPRANPKDTKGVSASKATDFATWYTQVITRGEMIEYHDISGCYVLRPWSFFIWEEISRMLDAGIKDLGVQNAYFPCFVSQEMLEVEKSHLEGFAPEVAWVTRSGESQLAKPIALRPTSETIMYPFFAKWIRSHRDLPLKLNQWANVVRWEFRQPTPFLRTREFLWQEGHTAHATAEEAQEMVDAALELYERTYTELLAVPVLKGMKSEEEKFAGSLHSQTLEVFIPATGRGIQAATSHHLGQKFAEMFGIHFEDDSGRRQLVHQSSWGMTTRSLGIMIMVHGDDKGLVLPPRVAPVQVVLIPIASKGDAAGEFKCWQLMEELKLHGIRAEVDARGNYTPGWKFNWWELKGVPLRVEVGPRDLDRGTCRVVRRLDGSKKDVEQSQLAAIVRDDLKDIHAAMLRKATEERDAGIAKVMDWSEVVPMLKQKKLILAPWCETAASELLIRRRTKEAEDGKEAALTGAMKSLCLPFDQPPLPSGTKCFFTGEPARRWCLFGRSY</sequence>
<dbReference type="SUPFAM" id="SSF55681">
    <property type="entry name" value="Class II aaRS and biotin synthetases"/>
    <property type="match status" value="1"/>
</dbReference>
<dbReference type="CDD" id="cd00778">
    <property type="entry name" value="ProRS_core_arch_euk"/>
    <property type="match status" value="1"/>
</dbReference>
<feature type="region of interest" description="Disordered" evidence="9">
    <location>
        <begin position="510"/>
        <end position="535"/>
    </location>
</feature>
<dbReference type="Pfam" id="PF09180">
    <property type="entry name" value="ProRS-C_1"/>
    <property type="match status" value="1"/>
</dbReference>
<evidence type="ECO:0000259" key="10">
    <source>
        <dbReference type="PROSITE" id="PS50862"/>
    </source>
</evidence>
<dbReference type="SUPFAM" id="SSF64586">
    <property type="entry name" value="C-terminal domain of ProRS"/>
    <property type="match status" value="1"/>
</dbReference>
<dbReference type="SUPFAM" id="SSF52954">
    <property type="entry name" value="Class II aaRS ABD-related"/>
    <property type="match status" value="1"/>
</dbReference>
<comment type="catalytic activity">
    <reaction evidence="8">
        <text>tRNA(Pro) + L-proline + ATP = L-prolyl-tRNA(Pro) + AMP + diphosphate</text>
        <dbReference type="Rhea" id="RHEA:14305"/>
        <dbReference type="Rhea" id="RHEA-COMP:9700"/>
        <dbReference type="Rhea" id="RHEA-COMP:9702"/>
        <dbReference type="ChEBI" id="CHEBI:30616"/>
        <dbReference type="ChEBI" id="CHEBI:33019"/>
        <dbReference type="ChEBI" id="CHEBI:60039"/>
        <dbReference type="ChEBI" id="CHEBI:78442"/>
        <dbReference type="ChEBI" id="CHEBI:78532"/>
        <dbReference type="ChEBI" id="CHEBI:456215"/>
        <dbReference type="EC" id="6.1.1.15"/>
    </reaction>
</comment>
<dbReference type="PROSITE" id="PS50862">
    <property type="entry name" value="AA_TRNA_LIGASE_II"/>
    <property type="match status" value="1"/>
</dbReference>
<dbReference type="EMBL" id="CAXAMN010022095">
    <property type="protein sequence ID" value="CAK9066365.1"/>
    <property type="molecule type" value="Genomic_DNA"/>
</dbReference>
<dbReference type="EC" id="6.1.1.15" evidence="1"/>
<evidence type="ECO:0000256" key="1">
    <source>
        <dbReference type="ARBA" id="ARBA00012831"/>
    </source>
</evidence>
<evidence type="ECO:0000256" key="3">
    <source>
        <dbReference type="ARBA" id="ARBA00022741"/>
    </source>
</evidence>
<dbReference type="Pfam" id="PF00587">
    <property type="entry name" value="tRNA-synt_2b"/>
    <property type="match status" value="1"/>
</dbReference>
<dbReference type="Gene3D" id="3.40.50.800">
    <property type="entry name" value="Anticodon-binding domain"/>
    <property type="match status" value="1"/>
</dbReference>
<evidence type="ECO:0000256" key="8">
    <source>
        <dbReference type="ARBA" id="ARBA00047671"/>
    </source>
</evidence>
<dbReference type="Gene3D" id="3.30.110.30">
    <property type="entry name" value="C-terminal domain of ProRS"/>
    <property type="match status" value="1"/>
</dbReference>
<protein>
    <recommendedName>
        <fullName evidence="1">proline--tRNA ligase</fullName>
        <ecNumber evidence="1">6.1.1.15</ecNumber>
    </recommendedName>
    <alternativeName>
        <fullName evidence="7">Prolyl-tRNA synthetase</fullName>
    </alternativeName>
</protein>
<dbReference type="PANTHER" id="PTHR43382">
    <property type="entry name" value="PROLYL-TRNA SYNTHETASE"/>
    <property type="match status" value="1"/>
</dbReference>
<dbReference type="InterPro" id="IPR016061">
    <property type="entry name" value="Pro-tRNA_ligase_II_C"/>
</dbReference>
<keyword evidence="12" id="KW-1185">Reference proteome</keyword>
<evidence type="ECO:0000256" key="9">
    <source>
        <dbReference type="SAM" id="MobiDB-lite"/>
    </source>
</evidence>
<evidence type="ECO:0000256" key="6">
    <source>
        <dbReference type="ARBA" id="ARBA00023146"/>
    </source>
</evidence>
<evidence type="ECO:0000256" key="2">
    <source>
        <dbReference type="ARBA" id="ARBA00022598"/>
    </source>
</evidence>
<dbReference type="InterPro" id="IPR002314">
    <property type="entry name" value="aa-tRNA-synt_IIb"/>
</dbReference>
<gene>
    <name evidence="11" type="ORF">CCMP2556_LOCUS32587</name>
</gene>
<evidence type="ECO:0000256" key="7">
    <source>
        <dbReference type="ARBA" id="ARBA00029731"/>
    </source>
</evidence>
<dbReference type="InterPro" id="IPR002316">
    <property type="entry name" value="Pro-tRNA-ligase_IIa"/>
</dbReference>
<dbReference type="SMART" id="SM00946">
    <property type="entry name" value="ProRS-C_1"/>
    <property type="match status" value="1"/>
</dbReference>
<feature type="domain" description="Aminoacyl-transfer RNA synthetases class-II family profile" evidence="10">
    <location>
        <begin position="563"/>
        <end position="812"/>
    </location>
</feature>
<keyword evidence="2" id="KW-0436">Ligase</keyword>
<dbReference type="HAMAP" id="MF_01571">
    <property type="entry name" value="Pro_tRNA_synth_type3"/>
    <property type="match status" value="1"/>
</dbReference>
<dbReference type="InterPro" id="IPR017449">
    <property type="entry name" value="Pro-tRNA_synth_II"/>
</dbReference>
<evidence type="ECO:0000256" key="4">
    <source>
        <dbReference type="ARBA" id="ARBA00022840"/>
    </source>
</evidence>
<dbReference type="PRINTS" id="PR01046">
    <property type="entry name" value="TRNASYNTHPRO"/>
</dbReference>
<keyword evidence="5" id="KW-0648">Protein biosynthesis</keyword>
<dbReference type="CDD" id="cd00862">
    <property type="entry name" value="ProRS_anticodon_zinc"/>
    <property type="match status" value="1"/>
</dbReference>
<dbReference type="InterPro" id="IPR004499">
    <property type="entry name" value="Pro-tRNA-ligase_IIa_arc-type"/>
</dbReference>
<reference evidence="11 12" key="1">
    <citation type="submission" date="2024-02" db="EMBL/GenBank/DDBJ databases">
        <authorList>
            <person name="Chen Y."/>
            <person name="Shah S."/>
            <person name="Dougan E. K."/>
            <person name="Thang M."/>
            <person name="Chan C."/>
        </authorList>
    </citation>
    <scope>NUCLEOTIDE SEQUENCE [LARGE SCALE GENOMIC DNA]</scope>
</reference>
<dbReference type="InterPro" id="IPR033721">
    <property type="entry name" value="ProRS_core_arch_euk"/>
</dbReference>
<dbReference type="InterPro" id="IPR006195">
    <property type="entry name" value="aa-tRNA-synth_II"/>
</dbReference>
<dbReference type="Gene3D" id="3.30.930.10">
    <property type="entry name" value="Bira Bifunctional Protein, Domain 2"/>
    <property type="match status" value="1"/>
</dbReference>
<evidence type="ECO:0000313" key="12">
    <source>
        <dbReference type="Proteomes" id="UP001642484"/>
    </source>
</evidence>
<evidence type="ECO:0000313" key="11">
    <source>
        <dbReference type="EMBL" id="CAK9066365.1"/>
    </source>
</evidence>
<organism evidence="11 12">
    <name type="scientific">Durusdinium trenchii</name>
    <dbReference type="NCBI Taxonomy" id="1381693"/>
    <lineage>
        <taxon>Eukaryota</taxon>
        <taxon>Sar</taxon>
        <taxon>Alveolata</taxon>
        <taxon>Dinophyceae</taxon>
        <taxon>Suessiales</taxon>
        <taxon>Symbiodiniaceae</taxon>
        <taxon>Durusdinium</taxon>
    </lineage>
</organism>
<keyword evidence="3" id="KW-0547">Nucleotide-binding</keyword>
<evidence type="ECO:0000256" key="5">
    <source>
        <dbReference type="ARBA" id="ARBA00022917"/>
    </source>
</evidence>
<dbReference type="InterPro" id="IPR004154">
    <property type="entry name" value="Anticodon-bd"/>
</dbReference>
<dbReference type="Proteomes" id="UP001642484">
    <property type="component" value="Unassembled WGS sequence"/>
</dbReference>
<dbReference type="NCBIfam" id="TIGR00408">
    <property type="entry name" value="proS_fam_I"/>
    <property type="match status" value="1"/>
</dbReference>
<keyword evidence="6" id="KW-0030">Aminoacyl-tRNA synthetase</keyword>
<dbReference type="InterPro" id="IPR036621">
    <property type="entry name" value="Anticodon-bd_dom_sf"/>
</dbReference>
<dbReference type="PANTHER" id="PTHR43382:SF2">
    <property type="entry name" value="BIFUNCTIONAL GLUTAMATE_PROLINE--TRNA LIGASE"/>
    <property type="match status" value="1"/>
</dbReference>